<evidence type="ECO:0000313" key="3">
    <source>
        <dbReference type="Proteomes" id="UP000604117"/>
    </source>
</evidence>
<proteinExistence type="predicted"/>
<organism evidence="2 3">
    <name type="scientific">Asanoa siamensis</name>
    <dbReference type="NCBI Taxonomy" id="926357"/>
    <lineage>
        <taxon>Bacteria</taxon>
        <taxon>Bacillati</taxon>
        <taxon>Actinomycetota</taxon>
        <taxon>Actinomycetes</taxon>
        <taxon>Micromonosporales</taxon>
        <taxon>Micromonosporaceae</taxon>
        <taxon>Asanoa</taxon>
    </lineage>
</organism>
<name>A0ABQ4CJW8_9ACTN</name>
<reference evidence="2 3" key="1">
    <citation type="submission" date="2021-01" db="EMBL/GenBank/DDBJ databases">
        <title>Whole genome shotgun sequence of Asanoa siamensis NBRC 107932.</title>
        <authorList>
            <person name="Komaki H."/>
            <person name="Tamura T."/>
        </authorList>
    </citation>
    <scope>NUCLEOTIDE SEQUENCE [LARGE SCALE GENOMIC DNA]</scope>
    <source>
        <strain evidence="2 3">NBRC 107932</strain>
    </source>
</reference>
<keyword evidence="3" id="KW-1185">Reference proteome</keyword>
<comment type="caution">
    <text evidence="2">The sequence shown here is derived from an EMBL/GenBank/DDBJ whole genome shotgun (WGS) entry which is preliminary data.</text>
</comment>
<dbReference type="Proteomes" id="UP000604117">
    <property type="component" value="Unassembled WGS sequence"/>
</dbReference>
<gene>
    <name evidence="2" type="ORF">Asi02nite_10920</name>
</gene>
<dbReference type="RefSeq" id="WP_203711052.1">
    <property type="nucleotide sequence ID" value="NZ_BONE01000006.1"/>
</dbReference>
<dbReference type="Gene3D" id="3.30.465.10">
    <property type="match status" value="1"/>
</dbReference>
<evidence type="ECO:0000259" key="1">
    <source>
        <dbReference type="Pfam" id="PF08031"/>
    </source>
</evidence>
<feature type="domain" description="Berberine/berberine-like" evidence="1">
    <location>
        <begin position="36"/>
        <end position="59"/>
    </location>
</feature>
<dbReference type="EMBL" id="BONE01000006">
    <property type="protein sequence ID" value="GIF71574.1"/>
    <property type="molecule type" value="Genomic_DNA"/>
</dbReference>
<dbReference type="Gene3D" id="3.40.462.20">
    <property type="match status" value="1"/>
</dbReference>
<accession>A0ABQ4CJW8</accession>
<protein>
    <recommendedName>
        <fullName evidence="1">Berberine/berberine-like domain-containing protein</fullName>
    </recommendedName>
</protein>
<dbReference type="InterPro" id="IPR016169">
    <property type="entry name" value="FAD-bd_PCMH_sub2"/>
</dbReference>
<evidence type="ECO:0000313" key="2">
    <source>
        <dbReference type="EMBL" id="GIF71574.1"/>
    </source>
</evidence>
<dbReference type="InterPro" id="IPR012951">
    <property type="entry name" value="BBE"/>
</dbReference>
<sequence>MLAALAPWVAGSAMVNFMGHYDAAAGGARRGYEPATYERLARIKRAYDPANLFRFNHNIAPAG</sequence>
<dbReference type="Pfam" id="PF08031">
    <property type="entry name" value="BBE"/>
    <property type="match status" value="1"/>
</dbReference>